<accession>A0A078AAJ5</accession>
<reference evidence="2 3" key="1">
    <citation type="submission" date="2014-06" db="EMBL/GenBank/DDBJ databases">
        <authorList>
            <person name="Swart Estienne"/>
        </authorList>
    </citation>
    <scope>NUCLEOTIDE SEQUENCE [LARGE SCALE GENOMIC DNA]</scope>
    <source>
        <strain evidence="2 3">130c</strain>
    </source>
</reference>
<dbReference type="AlphaFoldDB" id="A0A078AAJ5"/>
<keyword evidence="1" id="KW-0175">Coiled coil</keyword>
<protein>
    <submittedName>
        <fullName evidence="2">Uncharacterized protein</fullName>
    </submittedName>
</protein>
<name>A0A078AAJ5_STYLE</name>
<evidence type="ECO:0000313" key="2">
    <source>
        <dbReference type="EMBL" id="CDW79234.1"/>
    </source>
</evidence>
<evidence type="ECO:0000313" key="3">
    <source>
        <dbReference type="Proteomes" id="UP000039865"/>
    </source>
</evidence>
<dbReference type="Proteomes" id="UP000039865">
    <property type="component" value="Unassembled WGS sequence"/>
</dbReference>
<dbReference type="EMBL" id="CCKQ01007811">
    <property type="protein sequence ID" value="CDW79234.1"/>
    <property type="molecule type" value="Genomic_DNA"/>
</dbReference>
<gene>
    <name evidence="2" type="primary">Contig3820.g4085</name>
    <name evidence="2" type="ORF">STYLEM_8220</name>
</gene>
<dbReference type="InParanoid" id="A0A078AAJ5"/>
<sequence length="562" mass="66184">MNQQLFKMNEFTPMTQRQLQKIIVELEEKSHLQEIKLDEVSMKLENHIICTNIWKHYKTKEEKKQRERKTLYQQLLDNKQLEETLTKKTKDIIDQFLGNSDFQLKFIKQRMKVKRNKSQTDQNNNIDDSEFAKLGNNNKINGKKIQQEMAAMIKYKTLAHKNDYVDINIDQKQLEINNLKISNRDFTMIKKKLEEGFQTENSFNQLQQRIKLLEKELQQLNNNNNQQQLYSQPTFKDMRSNTFKEMVFLNNNSGQNSQNFQIPPMSKKKNSVASRKLYTFDNSIENQNDSQERDIPEHHTDKGYRLRKIYGKSNGNVTSFRNRMMNKTNQQYLDDMGMERIDENIGKMQQNRMITRIPPPTMQSLQLKQNLNDNFNDEVVVGRSIDLNNSQSPTRDHDITVMSANDYQRYRHNQTSTNNRDQQMNYIGSQLQNGFSPTVMQNPSPQIQVSINRMHNNSIQIGSINNKTQNFQTIVTQVVPQGKPQTNTSFRFYRNSNKAQGNSRGRYQHQVTNLSSLNQTANNTSRLMSSSNGFQKKINNFQERYNSNQQYNQHEKGGLYES</sequence>
<keyword evidence="3" id="KW-1185">Reference proteome</keyword>
<feature type="coiled-coil region" evidence="1">
    <location>
        <begin position="203"/>
        <end position="230"/>
    </location>
</feature>
<organism evidence="2 3">
    <name type="scientific">Stylonychia lemnae</name>
    <name type="common">Ciliate</name>
    <dbReference type="NCBI Taxonomy" id="5949"/>
    <lineage>
        <taxon>Eukaryota</taxon>
        <taxon>Sar</taxon>
        <taxon>Alveolata</taxon>
        <taxon>Ciliophora</taxon>
        <taxon>Intramacronucleata</taxon>
        <taxon>Spirotrichea</taxon>
        <taxon>Stichotrichia</taxon>
        <taxon>Sporadotrichida</taxon>
        <taxon>Oxytrichidae</taxon>
        <taxon>Stylonychinae</taxon>
        <taxon>Stylonychia</taxon>
    </lineage>
</organism>
<evidence type="ECO:0000256" key="1">
    <source>
        <dbReference type="SAM" id="Coils"/>
    </source>
</evidence>
<proteinExistence type="predicted"/>